<organism evidence="10 11">
    <name type="scientific">Shimia sagamensis</name>
    <dbReference type="NCBI Taxonomy" id="1566352"/>
    <lineage>
        <taxon>Bacteria</taxon>
        <taxon>Pseudomonadati</taxon>
        <taxon>Pseudomonadota</taxon>
        <taxon>Alphaproteobacteria</taxon>
        <taxon>Rhodobacterales</taxon>
        <taxon>Roseobacteraceae</taxon>
    </lineage>
</organism>
<evidence type="ECO:0000256" key="1">
    <source>
        <dbReference type="ARBA" id="ARBA00004370"/>
    </source>
</evidence>
<evidence type="ECO:0000259" key="9">
    <source>
        <dbReference type="Pfam" id="PF21959"/>
    </source>
</evidence>
<dbReference type="PROSITE" id="PS00330">
    <property type="entry name" value="HEMOLYSIN_CALCIUM"/>
    <property type="match status" value="4"/>
</dbReference>
<dbReference type="InterPro" id="IPR054215">
    <property type="entry name" value="DUF6923"/>
</dbReference>
<feature type="region of interest" description="Disordered" evidence="8">
    <location>
        <begin position="1"/>
        <end position="46"/>
    </location>
</feature>
<keyword evidence="3" id="KW-0964">Secreted</keyword>
<dbReference type="Pfam" id="PF00353">
    <property type="entry name" value="HemolysinCabind"/>
    <property type="match status" value="6"/>
</dbReference>
<evidence type="ECO:0000256" key="7">
    <source>
        <dbReference type="ARBA" id="ARBA00023136"/>
    </source>
</evidence>
<dbReference type="InterPro" id="IPR011049">
    <property type="entry name" value="Serralysin-like_metalloprot_C"/>
</dbReference>
<evidence type="ECO:0000256" key="5">
    <source>
        <dbReference type="ARBA" id="ARBA00022737"/>
    </source>
</evidence>
<dbReference type="InterPro" id="IPR001343">
    <property type="entry name" value="Hemolysn_Ca-bd"/>
</dbReference>
<name>A0ABY1PC55_9RHOB</name>
<keyword evidence="5" id="KW-0677">Repeat</keyword>
<dbReference type="InterPro" id="IPR018511">
    <property type="entry name" value="Hemolysin-typ_Ca-bd_CS"/>
</dbReference>
<dbReference type="EMBL" id="FXTY01000007">
    <property type="protein sequence ID" value="SMP30386.1"/>
    <property type="molecule type" value="Genomic_DNA"/>
</dbReference>
<keyword evidence="7" id="KW-0472">Membrane</keyword>
<feature type="compositionally biased region" description="Low complexity" evidence="8">
    <location>
        <begin position="13"/>
        <end position="26"/>
    </location>
</feature>
<dbReference type="PRINTS" id="PR01488">
    <property type="entry name" value="RTXTOXINA"/>
</dbReference>
<evidence type="ECO:0000313" key="11">
    <source>
        <dbReference type="Proteomes" id="UP001157961"/>
    </source>
</evidence>
<proteinExistence type="predicted"/>
<keyword evidence="4" id="KW-0800">Toxin</keyword>
<protein>
    <submittedName>
        <fullName evidence="10">Hemolysin-type calcium-binding repeat-containing protein</fullName>
    </submittedName>
</protein>
<dbReference type="SUPFAM" id="SSF51120">
    <property type="entry name" value="beta-Roll"/>
    <property type="match status" value="3"/>
</dbReference>
<evidence type="ECO:0000256" key="8">
    <source>
        <dbReference type="SAM" id="MobiDB-lite"/>
    </source>
</evidence>
<dbReference type="Pfam" id="PF21959">
    <property type="entry name" value="DUF6923"/>
    <property type="match status" value="1"/>
</dbReference>
<feature type="compositionally biased region" description="Pro residues" evidence="8">
    <location>
        <begin position="1"/>
        <end position="11"/>
    </location>
</feature>
<evidence type="ECO:0000256" key="3">
    <source>
        <dbReference type="ARBA" id="ARBA00022525"/>
    </source>
</evidence>
<evidence type="ECO:0000256" key="2">
    <source>
        <dbReference type="ARBA" id="ARBA00004613"/>
    </source>
</evidence>
<evidence type="ECO:0000313" key="10">
    <source>
        <dbReference type="EMBL" id="SMP30386.1"/>
    </source>
</evidence>
<dbReference type="PANTHER" id="PTHR38340:SF1">
    <property type="entry name" value="S-LAYER PROTEIN"/>
    <property type="match status" value="1"/>
</dbReference>
<evidence type="ECO:0000256" key="4">
    <source>
        <dbReference type="ARBA" id="ARBA00022656"/>
    </source>
</evidence>
<dbReference type="PANTHER" id="PTHR38340">
    <property type="entry name" value="S-LAYER PROTEIN"/>
    <property type="match status" value="1"/>
</dbReference>
<feature type="domain" description="DUF6923" evidence="9">
    <location>
        <begin position="322"/>
        <end position="567"/>
    </location>
</feature>
<sequence>MSENEPQPPVSPVVGTTGDDSITTGDGVDRVNGHAGSDTLTSGDGNDLVAGDMVGREWVFVDGCWVYNPDAIINNGDAENRAYDDVISTGAGDDVVLGNGGNDALSSGAGADTVNAGTGQDTVDGGLGDDLLNLEAGNDLAQGGKGADTINAGSGDDLVYGDLENGNLLDDGMGGAATLGQLAHDAGWTTDAEGALSQSVTTQVGEVYTISFEMAANLSGGATSGGVEVLWNGEVIGTVGTTSGVFETHTFEVTGSGDAGGLTLREVAPADSGPDINMDGPIFSYIKEVTVGGDTVEVAAFAPGQSKLFQMIDGQLNVFDPETEQYEVAGDPTGLRINAIGFNTEDDLIYGIAKANGVDTLGNAVSIRDLVMVDAEGQAYRVGETPVADYVGDFDDVGNLWTFQSSLNRVTMIDVNNLDATGNPVATNFDLPNALFGGRTYDVAYNAKDGAFYAVESPGRNGEPGAVHRIDLSDVPSGGAPHITSVDITATLYDDGMTAGMPKGAYGAVFLDGDGNLYFGLNRGDHDLDGTTGASGGIYRVEVDWADGAAYAEFMAEAQSTGSNDGAVDPRAPDPFAPIDPEGTVLIRDPAVVSINGGNDKLRGGEGNDTLMGGGGDDTLHGGTGNDLLHGDTGADQIFGGSGNDTATGGTGSDKIILGAGNDAGDGGEGHDFLHGRHGNDILDGGADADKLVGGDGADTLHGGDGNDHLWGGNWWQDGDADTFVTHSGGGRDMIHDFEVDHDVIDLSSYGLQYTDLQAHIQDQGWATVIDLSALTGGVSGDRLILKSVDPGDLDESNFLL</sequence>
<keyword evidence="6" id="KW-0843">Virulence</keyword>
<accession>A0ABY1PC55</accession>
<keyword evidence="11" id="KW-1185">Reference proteome</keyword>
<dbReference type="Proteomes" id="UP001157961">
    <property type="component" value="Unassembled WGS sequence"/>
</dbReference>
<reference evidence="10 11" key="1">
    <citation type="submission" date="2017-05" db="EMBL/GenBank/DDBJ databases">
        <authorList>
            <person name="Varghese N."/>
            <person name="Submissions S."/>
        </authorList>
    </citation>
    <scope>NUCLEOTIDE SEQUENCE [LARGE SCALE GENOMIC DNA]</scope>
    <source>
        <strain evidence="10 11">DSM 29734</strain>
    </source>
</reference>
<gene>
    <name evidence="10" type="ORF">SAMN06265373_10737</name>
</gene>
<dbReference type="SUPFAM" id="SSF63829">
    <property type="entry name" value="Calcium-dependent phosphotriesterase"/>
    <property type="match status" value="1"/>
</dbReference>
<dbReference type="InterPro" id="IPR003995">
    <property type="entry name" value="RTX_toxin_determinant-A"/>
</dbReference>
<evidence type="ECO:0000256" key="6">
    <source>
        <dbReference type="ARBA" id="ARBA00023026"/>
    </source>
</evidence>
<dbReference type="InterPro" id="IPR050557">
    <property type="entry name" value="RTX_toxin/Mannuronan_C5-epim"/>
</dbReference>
<comment type="subcellular location">
    <subcellularLocation>
        <location evidence="1">Membrane</location>
    </subcellularLocation>
    <subcellularLocation>
        <location evidence="2">Secreted</location>
    </subcellularLocation>
</comment>
<comment type="caution">
    <text evidence="10">The sequence shown here is derived from an EMBL/GenBank/DDBJ whole genome shotgun (WGS) entry which is preliminary data.</text>
</comment>
<dbReference type="RefSeq" id="WP_283427145.1">
    <property type="nucleotide sequence ID" value="NZ_FXTY01000007.1"/>
</dbReference>
<dbReference type="Gene3D" id="2.150.10.10">
    <property type="entry name" value="Serralysin-like metalloprotease, C-terminal"/>
    <property type="match status" value="4"/>
</dbReference>
<dbReference type="PRINTS" id="PR00313">
    <property type="entry name" value="CABNDNGRPT"/>
</dbReference>